<dbReference type="Pfam" id="PF13385">
    <property type="entry name" value="Laminin_G_3"/>
    <property type="match status" value="1"/>
</dbReference>
<dbReference type="InterPro" id="IPR045351">
    <property type="entry name" value="DUF6531"/>
</dbReference>
<feature type="compositionally biased region" description="Gly residues" evidence="2">
    <location>
        <begin position="2149"/>
        <end position="2197"/>
    </location>
</feature>
<dbReference type="InterPro" id="IPR031325">
    <property type="entry name" value="RHS_repeat"/>
</dbReference>
<comment type="caution">
    <text evidence="5">The sequence shown here is derived from an EMBL/GenBank/DDBJ whole genome shotgun (WGS) entry which is preliminary data.</text>
</comment>
<dbReference type="NCBIfam" id="TIGR01643">
    <property type="entry name" value="YD_repeat_2x"/>
    <property type="match status" value="12"/>
</dbReference>
<dbReference type="NCBIfam" id="TIGR03696">
    <property type="entry name" value="Rhs_assc_core"/>
    <property type="match status" value="1"/>
</dbReference>
<evidence type="ECO:0000256" key="2">
    <source>
        <dbReference type="SAM" id="MobiDB-lite"/>
    </source>
</evidence>
<dbReference type="SUPFAM" id="SSF49899">
    <property type="entry name" value="Concanavalin A-like lectins/glucanases"/>
    <property type="match status" value="1"/>
</dbReference>
<feature type="region of interest" description="Disordered" evidence="2">
    <location>
        <begin position="741"/>
        <end position="765"/>
    </location>
</feature>
<evidence type="ECO:0000259" key="4">
    <source>
        <dbReference type="Pfam" id="PF25023"/>
    </source>
</evidence>
<evidence type="ECO:0000256" key="1">
    <source>
        <dbReference type="ARBA" id="ARBA00022737"/>
    </source>
</evidence>
<keyword evidence="6" id="KW-1185">Reference proteome</keyword>
<dbReference type="RefSeq" id="WP_184617532.1">
    <property type="nucleotide sequence ID" value="NZ_BOOS01000009.1"/>
</dbReference>
<dbReference type="InterPro" id="IPR006530">
    <property type="entry name" value="YD"/>
</dbReference>
<feature type="domain" description="DUF6531" evidence="3">
    <location>
        <begin position="159"/>
        <end position="231"/>
    </location>
</feature>
<protein>
    <submittedName>
        <fullName evidence="5">RHS repeat-associated protein</fullName>
    </submittedName>
</protein>
<dbReference type="InterPro" id="IPR022385">
    <property type="entry name" value="Rhs_assc_core"/>
</dbReference>
<dbReference type="Pfam" id="PF20148">
    <property type="entry name" value="DUF6531"/>
    <property type="match status" value="1"/>
</dbReference>
<dbReference type="Gene3D" id="2.60.120.200">
    <property type="match status" value="1"/>
</dbReference>
<dbReference type="PANTHER" id="PTHR32305:SF15">
    <property type="entry name" value="PROTEIN RHSA-RELATED"/>
    <property type="match status" value="1"/>
</dbReference>
<evidence type="ECO:0000313" key="6">
    <source>
        <dbReference type="Proteomes" id="UP000588112"/>
    </source>
</evidence>
<dbReference type="Gene3D" id="2.180.10.10">
    <property type="entry name" value="RHS repeat-associated core"/>
    <property type="match status" value="5"/>
</dbReference>
<proteinExistence type="predicted"/>
<feature type="domain" description="Teneurin-like YD-shell" evidence="4">
    <location>
        <begin position="1678"/>
        <end position="1999"/>
    </location>
</feature>
<feature type="compositionally biased region" description="Low complexity" evidence="2">
    <location>
        <begin position="1212"/>
        <end position="1224"/>
    </location>
</feature>
<feature type="compositionally biased region" description="Low complexity" evidence="2">
    <location>
        <begin position="2095"/>
        <end position="2119"/>
    </location>
</feature>
<dbReference type="PANTHER" id="PTHR32305">
    <property type="match status" value="1"/>
</dbReference>
<feature type="region of interest" description="Disordered" evidence="2">
    <location>
        <begin position="2085"/>
        <end position="2262"/>
    </location>
</feature>
<dbReference type="InterPro" id="IPR013320">
    <property type="entry name" value="ConA-like_dom_sf"/>
</dbReference>
<accession>A0A7W8ZBY0</accession>
<dbReference type="Pfam" id="PF05593">
    <property type="entry name" value="RHS_repeat"/>
    <property type="match status" value="8"/>
</dbReference>
<feature type="region of interest" description="Disordered" evidence="2">
    <location>
        <begin position="1212"/>
        <end position="1243"/>
    </location>
</feature>
<dbReference type="EMBL" id="JACHBR010000002">
    <property type="protein sequence ID" value="MBB5631199.1"/>
    <property type="molecule type" value="Genomic_DNA"/>
</dbReference>
<reference evidence="5 6" key="1">
    <citation type="submission" date="2020-08" db="EMBL/GenBank/DDBJ databases">
        <title>Sequencing the genomes of 1000 actinobacteria strains.</title>
        <authorList>
            <person name="Klenk H.-P."/>
        </authorList>
    </citation>
    <scope>NUCLEOTIDE SEQUENCE [LARGE SCALE GENOMIC DNA]</scope>
    <source>
        <strain evidence="5 6">DSM 45790</strain>
    </source>
</reference>
<keyword evidence="1" id="KW-0677">Repeat</keyword>
<dbReference type="InterPro" id="IPR050708">
    <property type="entry name" value="T6SS_VgrG/RHS"/>
</dbReference>
<sequence length="2262" mass="240624">MTVSENDHDWEALKTFVGVRPGTDATYWRDLGLCYVKPPPAPEIIDMFPLDQGLVGVTPVLSAYARSAAGPYGIDYTFQVCGEGVSCFSSGVIGDRGAWRVPAGKLAWGKSYSWTVTANDRGTGGVTSKTRVFLTGVRQPAVTSQLAANGANGQEFHQLTGNYTTSFTDAEVATVGPPLTVSRSYNSLDPRTDGMFGASWSSRWDMKIVEESAGEDPTAVVTYPDGRRVRFAGNTGGPYQPPPGVFATLAKTSSGGSSGWRLMDKSATVYAFDAQGRLTGITDNRGRAQTLTYGADTKLAKVTATGGRSLTFTWTGDHVTAVSTDPVGGATPTWTYRYDGDRLTQVCTPGAAPNCTAYDHDTGSQYRSRVLDSDPAGYWRLGEASGTAAADLAQETGDATYSGASLGQPGALAGTQDTAVQGNVVLPENTVARLGGRMSVELWFKTSGNGTILSAGDTGDSVGANRPVLYVGTDGKVRGQLWDDPQAPAVTPITSAAAVNDGQWHHLVLTAQTQGQILYLDGRRVGTLAVGPDVLRRQFAYLGTGWIYNSRGWPATPPMSGNTYAVGFPFVGGTMDELAVYDKVLSDAEVGSHYAARAEMPFKLTKITLPSGRVWARNVYDATTERVKSHTDQHGGTWQVGSPVYSSVTGLATVTVTDPHAGKLEYRHDAWRGYRMVSSSDQLGKTTAYEYDTGGYLTKLTDANGNVTETFQDQRGNVVGTKTCRTASSCQTEHVSYYLNKDDPFDPRNDRATVARDPRSSSATDDTYATKWEYTAFGEESKETTPATPDFPNGRPRTYVYTDGTEPAVGGGTTPAGLLKSEKDAKGNEWNYRYTASGDVVEEVHPSGLVTRYGYDAIGQLTSRTEVSEAHPAGVTTRFGYDALGRLVTHTGAAVRNEISGVTHTTETRYAYDPDGNKLSDTVVDLTGGDAERKIAYDLDDYGRVSKITGPEGGAVQYSWDHTGALTAVTDELGIVYNYGYTARGEPATQTLKNWTGSPVNPQAPRDVVLHSNAYDPGGRLASEVDAMGRKAAYAYYNDDLPARTIADDARLNGSTTPRDVVVEANDYDAAGNLVQVIEGDGRIRTDYGYDAADRLISETFDPLDLNRKITYVYDANDNVVKETATGAGSTRAEVTEYAYDQQDEVVRRTVKNADEDLVSTRTVDQRGLTTEVTDPRGNRPGADRTDFTTTLRYDAAGRLVEVKAPEVQVERAGAAAPARPTTRYGYDGAGLRTHTVDPEGRQSTATYDRAGRMVAAKSPAYTPPGGSTLTPTVTYAYDAAGRVTRSTDPRGQVTTAEYDVLGNRVRVTDPAPGGGQGGRWVSEFDLLGEQLATVDPTGARMEATYDDLGRQITATIIERKPTTAAHTTRYVYNDDDVVTSVVRPGNRTTAYVVNAAGEVKTETDPAGNSSTFTYDLAGRTVKAADPLGDATVAEYDLAGRQVAAKDLDDKGAILRTVGFGYDAASNPTTSTSGEGYTTRRKYDAAASLIELVEPVSATDSITTRYGYDAGGALTRTTDGRGNTVWTTYNGLGEVESVTEPSTAAHPQASDRTWTYVYDADGNELSELRPGGVRIDREIDHLGRVVREVGSGAQAQTPERTFSYDLTGRMTGVGDYTLDYDDRGLLLKVSKPSGQVASFAYDALGYPTERNDTTGKTTYTWEDNRLATAADPVSGRAFTYGYDKADRLTTLTSATPRNVQTFAYDALDRLTSHTLADSGGSQLAKIAYGWDKDDNLVAKTTQGTAGAGANTYGYDRAGRLTSWTAPNGNQTTYTWDAAGNRTGAGEDTFVFDERNRLISGGGSSYTYTPRGTLATESTGGATRNLVFDAFDRMVSDGDVAYRYDALGRLDARRAADGSEQRFGYSGLNNDIISVSDGAGAVQGKYGRDPAGNLLSLQEGTGPALGVMSDLHDDVVATYSGTAVVDSAAFTPFGEVITRTGTPRAMGYQGAWTDPDTGKVNMAARWYVPGTGGFASRDDWEPDSTPSIALNRYTYAYGDPLAYTDPSGNCPMCIPLALLALRVAAQIAARALARKLALEAAKRAAIAIAKRVAARKALELAKRKAADIARKKAAALAKQKAAQRAAAKKAQDAAKKVAQQSAKKQSKSPAKQSKNTNKTPKGSKSKTPKNNKTSKGNRSPKKSQTKSQGRSGGKPSGKTGGKSAGPKGGGKPTGKSGSGKGGSKPTGKSGGKGGGKGGKSTKSPQEKKNEIAEEVIDEALGLDPSFSVGGNSPIGGGRDGTPNLCVTSSRKWCRTPSKTSSTT</sequence>
<dbReference type="Pfam" id="PF25023">
    <property type="entry name" value="TEN_YD-shell"/>
    <property type="match status" value="1"/>
</dbReference>
<dbReference type="InterPro" id="IPR056823">
    <property type="entry name" value="TEN-like_YD-shell"/>
</dbReference>
<evidence type="ECO:0000313" key="5">
    <source>
        <dbReference type="EMBL" id="MBB5631199.1"/>
    </source>
</evidence>
<dbReference type="Proteomes" id="UP000588112">
    <property type="component" value="Unassembled WGS sequence"/>
</dbReference>
<gene>
    <name evidence="5" type="ORF">BJ981_006963</name>
</gene>
<feature type="compositionally biased region" description="Basic and acidic residues" evidence="2">
    <location>
        <begin position="741"/>
        <end position="759"/>
    </location>
</feature>
<name>A0A7W8ZBY0_9ACTN</name>
<organism evidence="5 6">
    <name type="scientific">Sphaerisporangium krabiense</name>
    <dbReference type="NCBI Taxonomy" id="763782"/>
    <lineage>
        <taxon>Bacteria</taxon>
        <taxon>Bacillati</taxon>
        <taxon>Actinomycetota</taxon>
        <taxon>Actinomycetes</taxon>
        <taxon>Streptosporangiales</taxon>
        <taxon>Streptosporangiaceae</taxon>
        <taxon>Sphaerisporangium</taxon>
    </lineage>
</organism>
<feature type="compositionally biased region" description="Polar residues" evidence="2">
    <location>
        <begin position="2243"/>
        <end position="2262"/>
    </location>
</feature>
<evidence type="ECO:0000259" key="3">
    <source>
        <dbReference type="Pfam" id="PF20148"/>
    </source>
</evidence>